<name>A0A2Z7AYP4_9LAMI</name>
<accession>A0A2Z7AYP4</accession>
<evidence type="ECO:0000313" key="2">
    <source>
        <dbReference type="EMBL" id="KZV27011.1"/>
    </source>
</evidence>
<proteinExistence type="predicted"/>
<organism evidence="2 3">
    <name type="scientific">Dorcoceras hygrometricum</name>
    <dbReference type="NCBI Taxonomy" id="472368"/>
    <lineage>
        <taxon>Eukaryota</taxon>
        <taxon>Viridiplantae</taxon>
        <taxon>Streptophyta</taxon>
        <taxon>Embryophyta</taxon>
        <taxon>Tracheophyta</taxon>
        <taxon>Spermatophyta</taxon>
        <taxon>Magnoliopsida</taxon>
        <taxon>eudicotyledons</taxon>
        <taxon>Gunneridae</taxon>
        <taxon>Pentapetalae</taxon>
        <taxon>asterids</taxon>
        <taxon>lamiids</taxon>
        <taxon>Lamiales</taxon>
        <taxon>Gesneriaceae</taxon>
        <taxon>Didymocarpoideae</taxon>
        <taxon>Trichosporeae</taxon>
        <taxon>Loxocarpinae</taxon>
        <taxon>Dorcoceras</taxon>
    </lineage>
</organism>
<protein>
    <submittedName>
        <fullName evidence="2">Uncharacterized protein</fullName>
    </submittedName>
</protein>
<dbReference type="AlphaFoldDB" id="A0A2Z7AYP4"/>
<evidence type="ECO:0000313" key="3">
    <source>
        <dbReference type="Proteomes" id="UP000250235"/>
    </source>
</evidence>
<sequence>MTRYIIYITRTLNTQGAPPTDSSLVPDDLPKNPAMAKRTAKAAPREKQMSSEVCVKRGEVLGVLKAVGFGIGCL</sequence>
<evidence type="ECO:0000256" key="1">
    <source>
        <dbReference type="SAM" id="MobiDB-lite"/>
    </source>
</evidence>
<feature type="region of interest" description="Disordered" evidence="1">
    <location>
        <begin position="16"/>
        <end position="49"/>
    </location>
</feature>
<keyword evidence="3" id="KW-1185">Reference proteome</keyword>
<gene>
    <name evidence="2" type="ORF">F511_07832</name>
</gene>
<reference evidence="2 3" key="1">
    <citation type="journal article" date="2015" name="Proc. Natl. Acad. Sci. U.S.A.">
        <title>The resurrection genome of Boea hygrometrica: A blueprint for survival of dehydration.</title>
        <authorList>
            <person name="Xiao L."/>
            <person name="Yang G."/>
            <person name="Zhang L."/>
            <person name="Yang X."/>
            <person name="Zhao S."/>
            <person name="Ji Z."/>
            <person name="Zhou Q."/>
            <person name="Hu M."/>
            <person name="Wang Y."/>
            <person name="Chen M."/>
            <person name="Xu Y."/>
            <person name="Jin H."/>
            <person name="Xiao X."/>
            <person name="Hu G."/>
            <person name="Bao F."/>
            <person name="Hu Y."/>
            <person name="Wan P."/>
            <person name="Li L."/>
            <person name="Deng X."/>
            <person name="Kuang T."/>
            <person name="Xiang C."/>
            <person name="Zhu J.K."/>
            <person name="Oliver M.J."/>
            <person name="He Y."/>
        </authorList>
    </citation>
    <scope>NUCLEOTIDE SEQUENCE [LARGE SCALE GENOMIC DNA]</scope>
    <source>
        <strain evidence="3">cv. XS01</strain>
    </source>
</reference>
<dbReference type="EMBL" id="KV010706">
    <property type="protein sequence ID" value="KZV27011.1"/>
    <property type="molecule type" value="Genomic_DNA"/>
</dbReference>
<dbReference type="Proteomes" id="UP000250235">
    <property type="component" value="Unassembled WGS sequence"/>
</dbReference>